<dbReference type="InterPro" id="IPR003172">
    <property type="entry name" value="ML_dom"/>
</dbReference>
<sequence length="158" mass="16637">MKSTAIIAAVATALLAVSTKAAPLVWSDCSTGPTQVTDATFKMDGEWSCLGEKVCGTLTGNFTSPLIEGSQLSVEVRYLGRLTGSYRGDLCAILKESGYNCPIPAGPKTLHACINYNATVPNINTVATVQARNGDGYTLFCQKTPAVMNKNCTLTPNP</sequence>
<dbReference type="EMBL" id="JAAAIN010000063">
    <property type="protein sequence ID" value="KAG0321444.1"/>
    <property type="molecule type" value="Genomic_DNA"/>
</dbReference>
<dbReference type="SUPFAM" id="SSF81296">
    <property type="entry name" value="E set domains"/>
    <property type="match status" value="1"/>
</dbReference>
<evidence type="ECO:0000256" key="2">
    <source>
        <dbReference type="SAM" id="SignalP"/>
    </source>
</evidence>
<name>A0A9P6RJ53_9FUNG</name>
<keyword evidence="2" id="KW-0732">Signal</keyword>
<comment type="caution">
    <text evidence="4">The sequence shown here is derived from an EMBL/GenBank/DDBJ whole genome shotgun (WGS) entry which is preliminary data.</text>
</comment>
<protein>
    <recommendedName>
        <fullName evidence="1">Phosphatidylglycerol/phosphatidylinositol transfer protein</fullName>
    </recommendedName>
</protein>
<proteinExistence type="predicted"/>
<keyword evidence="5" id="KW-1185">Reference proteome</keyword>
<dbReference type="OrthoDB" id="2421324at2759"/>
<evidence type="ECO:0000313" key="5">
    <source>
        <dbReference type="Proteomes" id="UP000823405"/>
    </source>
</evidence>
<evidence type="ECO:0000256" key="1">
    <source>
        <dbReference type="ARBA" id="ARBA00016056"/>
    </source>
</evidence>
<feature type="signal peptide" evidence="2">
    <location>
        <begin position="1"/>
        <end position="21"/>
    </location>
</feature>
<dbReference type="InterPro" id="IPR014756">
    <property type="entry name" value="Ig_E-set"/>
</dbReference>
<accession>A0A9P6RJ53</accession>
<evidence type="ECO:0000259" key="3">
    <source>
        <dbReference type="Pfam" id="PF02221"/>
    </source>
</evidence>
<dbReference type="Proteomes" id="UP000823405">
    <property type="component" value="Unassembled WGS sequence"/>
</dbReference>
<gene>
    <name evidence="4" type="ORF">BGZ97_011325</name>
</gene>
<feature type="chain" id="PRO_5040487391" description="Phosphatidylglycerol/phosphatidylinositol transfer protein" evidence="2">
    <location>
        <begin position="22"/>
        <end position="158"/>
    </location>
</feature>
<dbReference type="AlphaFoldDB" id="A0A9P6RJ53"/>
<organism evidence="4 5">
    <name type="scientific">Linnemannia gamsii</name>
    <dbReference type="NCBI Taxonomy" id="64522"/>
    <lineage>
        <taxon>Eukaryota</taxon>
        <taxon>Fungi</taxon>
        <taxon>Fungi incertae sedis</taxon>
        <taxon>Mucoromycota</taxon>
        <taxon>Mortierellomycotina</taxon>
        <taxon>Mortierellomycetes</taxon>
        <taxon>Mortierellales</taxon>
        <taxon>Mortierellaceae</taxon>
        <taxon>Linnemannia</taxon>
    </lineage>
</organism>
<dbReference type="Pfam" id="PF02221">
    <property type="entry name" value="E1_DerP2_DerF2"/>
    <property type="match status" value="1"/>
</dbReference>
<reference evidence="4" key="1">
    <citation type="journal article" date="2020" name="Fungal Divers.">
        <title>Resolving the Mortierellaceae phylogeny through synthesis of multi-gene phylogenetics and phylogenomics.</title>
        <authorList>
            <person name="Vandepol N."/>
            <person name="Liber J."/>
            <person name="Desiro A."/>
            <person name="Na H."/>
            <person name="Kennedy M."/>
            <person name="Barry K."/>
            <person name="Grigoriev I.V."/>
            <person name="Miller A.N."/>
            <person name="O'Donnell K."/>
            <person name="Stajich J.E."/>
            <person name="Bonito G."/>
        </authorList>
    </citation>
    <scope>NUCLEOTIDE SEQUENCE</scope>
    <source>
        <strain evidence="4">NVP60</strain>
    </source>
</reference>
<feature type="domain" description="MD-2-related lipid-recognition" evidence="3">
    <location>
        <begin position="26"/>
        <end position="146"/>
    </location>
</feature>
<evidence type="ECO:0000313" key="4">
    <source>
        <dbReference type="EMBL" id="KAG0321444.1"/>
    </source>
</evidence>